<dbReference type="AlphaFoldDB" id="A0A0F6YSI4"/>
<protein>
    <submittedName>
        <fullName evidence="1">Ribbon-helix-helix protein, copG family</fullName>
    </submittedName>
</protein>
<dbReference type="NCBIfam" id="NF041264">
    <property type="entry name" value="MobA"/>
    <property type="match status" value="1"/>
</dbReference>
<evidence type="ECO:0000313" key="1">
    <source>
        <dbReference type="EMBL" id="AKF17104.1"/>
    </source>
</evidence>
<name>A0A0F6YSI4_ECOLX</name>
<dbReference type="GO" id="GO:0043565">
    <property type="term" value="F:sequence-specific DNA binding"/>
    <property type="evidence" value="ECO:0007669"/>
    <property type="project" value="UniProtKB-ARBA"/>
</dbReference>
<sequence length="107" mass="12074">MTKRSGSNTRRRAISRPVRLTAEEDQEIRKRAAECGKTVSGFLRAAALGKKVNSLTDDRVLKEVMRLGALQEKLFIDGKRVGDREYAEVLIAITEYHRALLSRLMAD</sequence>
<dbReference type="InterPro" id="IPR047751">
    <property type="entry name" value="MobA-like"/>
</dbReference>
<dbReference type="Gene3D" id="1.10.1220.10">
    <property type="entry name" value="Met repressor-like"/>
    <property type="match status" value="1"/>
</dbReference>
<geneLocation type="plasmid" evidence="1">
    <name>pO104:H7_S3</name>
</geneLocation>
<reference evidence="1" key="1">
    <citation type="journal article" date="2015" name="BMC Microbiol.">
        <title>Genome sequencing and comparative genomics provides insights on the evolutionary dynamics and pathogenic potential of different H-serotypes of Shiga toxin-producing Escherichia coli O104.</title>
        <authorList>
            <person name="Yan X."/>
            <person name="Fratamico P.M."/>
            <person name="Bono J.L."/>
            <person name="Baranzoni G.M."/>
            <person name="Chen C.Y."/>
        </authorList>
    </citation>
    <scope>NUCLEOTIDE SEQUENCE</scope>
    <source>
        <strain evidence="1">RM9387</strain>
        <plasmid evidence="1">pO104:H7_S3</plasmid>
    </source>
</reference>
<organism evidence="1">
    <name type="scientific">Escherichia coli O104:H7</name>
    <dbReference type="NCBI Taxonomy" id="1619910"/>
    <lineage>
        <taxon>Bacteria</taxon>
        <taxon>Pseudomonadati</taxon>
        <taxon>Pseudomonadota</taxon>
        <taxon>Gammaproteobacteria</taxon>
        <taxon>Enterobacterales</taxon>
        <taxon>Enterobacteriaceae</taxon>
        <taxon>Escherichia</taxon>
    </lineage>
</organism>
<proteinExistence type="predicted"/>
<dbReference type="Pfam" id="PF21983">
    <property type="entry name" value="NikA-like"/>
    <property type="match status" value="1"/>
</dbReference>
<accession>A0A0F6YSI4</accession>
<dbReference type="GO" id="GO:0006355">
    <property type="term" value="P:regulation of DNA-templated transcription"/>
    <property type="evidence" value="ECO:0007669"/>
    <property type="project" value="InterPro"/>
</dbReference>
<dbReference type="InterPro" id="IPR013321">
    <property type="entry name" value="Arc_rbn_hlx_hlx"/>
</dbReference>
<dbReference type="InterPro" id="IPR053842">
    <property type="entry name" value="NikA-like"/>
</dbReference>
<dbReference type="EMBL" id="KM085453">
    <property type="protein sequence ID" value="AKF17104.1"/>
    <property type="molecule type" value="Genomic_DNA"/>
</dbReference>
<keyword evidence="1" id="KW-0614">Plasmid</keyword>
<dbReference type="RefSeq" id="WP_087614075.1">
    <property type="nucleotide sequence ID" value="NZ_KM085453.1"/>
</dbReference>